<evidence type="ECO:0000256" key="6">
    <source>
        <dbReference type="ARBA" id="ARBA00023004"/>
    </source>
</evidence>
<dbReference type="InterPro" id="IPR044862">
    <property type="entry name" value="Pro_4_hyd_alph_FE2OG_OXY"/>
</dbReference>
<evidence type="ECO:0000256" key="5">
    <source>
        <dbReference type="ARBA" id="ARBA00023002"/>
    </source>
</evidence>
<evidence type="ECO:0000256" key="4">
    <source>
        <dbReference type="ARBA" id="ARBA00022964"/>
    </source>
</evidence>
<keyword evidence="4" id="KW-0223">Dioxygenase</keyword>
<dbReference type="EMBL" id="CP043869">
    <property type="protein sequence ID" value="QEQ98223.1"/>
    <property type="molecule type" value="Genomic_DNA"/>
</dbReference>
<gene>
    <name evidence="8" type="ORF">F0U83_16725</name>
</gene>
<dbReference type="Proteomes" id="UP000324760">
    <property type="component" value="Chromosome"/>
</dbReference>
<dbReference type="GO" id="GO:0031418">
    <property type="term" value="F:L-ascorbic acid binding"/>
    <property type="evidence" value="ECO:0007669"/>
    <property type="project" value="UniProtKB-KW"/>
</dbReference>
<evidence type="ECO:0000313" key="9">
    <source>
        <dbReference type="Proteomes" id="UP000324760"/>
    </source>
</evidence>
<dbReference type="InterPro" id="IPR006620">
    <property type="entry name" value="Pro_4_hyd_alph"/>
</dbReference>
<keyword evidence="3" id="KW-0847">Vitamin C</keyword>
<dbReference type="PANTHER" id="PTHR10869:SF246">
    <property type="entry name" value="TRANSMEMBRANE PROLYL 4-HYDROXYLASE"/>
    <property type="match status" value="1"/>
</dbReference>
<sequence length="244" mass="27814">MDKPLRDDFRPSRNEACFCNSGLRFKNCCGSSASNRQPPYGVVVIENFLSPDECQALVVLAKTLESERLTIVDLEHTNEDEVVRKVDEGRVTERVDMSAHQSRLDQFVKQALLEVVEPHVKDKVSWFEQPQLLKYNPGGFYLPHADSENFDESSQRWRKDLDRDISLLLYLNSDFEGGHISFENFGYKIKPKAGMLIFFPSDSRYLHTAEAVTEGVRYAIVSWSSLLSSPKVRRSPPPDAISLI</sequence>
<dbReference type="OrthoDB" id="269774at2"/>
<organism evidence="8 9">
    <name type="scientific">Neptunomonas concharum</name>
    <dbReference type="NCBI Taxonomy" id="1031538"/>
    <lineage>
        <taxon>Bacteria</taxon>
        <taxon>Pseudomonadati</taxon>
        <taxon>Pseudomonadota</taxon>
        <taxon>Gammaproteobacteria</taxon>
        <taxon>Oceanospirillales</taxon>
        <taxon>Oceanospirillaceae</taxon>
        <taxon>Neptunomonas</taxon>
    </lineage>
</organism>
<dbReference type="InterPro" id="IPR004027">
    <property type="entry name" value="SEC_C_motif"/>
</dbReference>
<keyword evidence="2" id="KW-0479">Metal-binding</keyword>
<evidence type="ECO:0000256" key="1">
    <source>
        <dbReference type="ARBA" id="ARBA00001961"/>
    </source>
</evidence>
<reference evidence="8 9" key="1">
    <citation type="journal article" date="2019" name="Biochem. Eng. J.">
        <title>Metabolic engineering of the marine bacteria Neptunomonas concharum for the production of acetoin and meso-2,3-butanediol from acetate.</title>
        <authorList>
            <person name="Li W."/>
            <person name="Pu N."/>
            <person name="Liu C.-X."/>
            <person name="Yuan Q.-P."/>
            <person name="Li Z.-J."/>
        </authorList>
    </citation>
    <scope>NUCLEOTIDE SEQUENCE [LARGE SCALE GENOMIC DNA]</scope>
    <source>
        <strain evidence="8 9">JCM17730</strain>
    </source>
</reference>
<keyword evidence="6" id="KW-0408">Iron</keyword>
<dbReference type="Pfam" id="PF02810">
    <property type="entry name" value="SEC-C"/>
    <property type="match status" value="1"/>
</dbReference>
<dbReference type="InterPro" id="IPR045054">
    <property type="entry name" value="P4HA-like"/>
</dbReference>
<evidence type="ECO:0000313" key="8">
    <source>
        <dbReference type="EMBL" id="QEQ98223.1"/>
    </source>
</evidence>
<dbReference type="RefSeq" id="WP_138985879.1">
    <property type="nucleotide sequence ID" value="NZ_CP043869.1"/>
</dbReference>
<keyword evidence="5" id="KW-0560">Oxidoreductase</keyword>
<evidence type="ECO:0000256" key="3">
    <source>
        <dbReference type="ARBA" id="ARBA00022896"/>
    </source>
</evidence>
<comment type="cofactor">
    <cofactor evidence="1">
        <name>L-ascorbate</name>
        <dbReference type="ChEBI" id="CHEBI:38290"/>
    </cofactor>
</comment>
<dbReference type="AlphaFoldDB" id="A0A5P1RF23"/>
<dbReference type="GO" id="GO:0005506">
    <property type="term" value="F:iron ion binding"/>
    <property type="evidence" value="ECO:0007669"/>
    <property type="project" value="InterPro"/>
</dbReference>
<dbReference type="KEGG" id="ncu:F0U83_16725"/>
<keyword evidence="9" id="KW-1185">Reference proteome</keyword>
<dbReference type="Pfam" id="PF13640">
    <property type="entry name" value="2OG-FeII_Oxy_3"/>
    <property type="match status" value="1"/>
</dbReference>
<dbReference type="Gene3D" id="2.60.120.620">
    <property type="entry name" value="q2cbj1_9rhob like domain"/>
    <property type="match status" value="1"/>
</dbReference>
<dbReference type="SMART" id="SM00702">
    <property type="entry name" value="P4Hc"/>
    <property type="match status" value="1"/>
</dbReference>
<dbReference type="GO" id="GO:0004656">
    <property type="term" value="F:procollagen-proline 4-dioxygenase activity"/>
    <property type="evidence" value="ECO:0007669"/>
    <property type="project" value="TreeGrafter"/>
</dbReference>
<dbReference type="SUPFAM" id="SSF103642">
    <property type="entry name" value="Sec-C motif"/>
    <property type="match status" value="1"/>
</dbReference>
<name>A0A5P1RF23_9GAMM</name>
<evidence type="ECO:0000256" key="2">
    <source>
        <dbReference type="ARBA" id="ARBA00022723"/>
    </source>
</evidence>
<protein>
    <recommendedName>
        <fullName evidence="7">Fe2OG dioxygenase domain-containing protein</fullName>
    </recommendedName>
</protein>
<dbReference type="PROSITE" id="PS51471">
    <property type="entry name" value="FE2OG_OXY"/>
    <property type="match status" value="1"/>
</dbReference>
<proteinExistence type="predicted"/>
<feature type="domain" description="Fe2OG dioxygenase" evidence="7">
    <location>
        <begin position="126"/>
        <end position="226"/>
    </location>
</feature>
<dbReference type="InterPro" id="IPR005123">
    <property type="entry name" value="Oxoglu/Fe-dep_dioxygenase_dom"/>
</dbReference>
<accession>A0A5P1RF23</accession>
<dbReference type="PANTHER" id="PTHR10869">
    <property type="entry name" value="PROLYL 4-HYDROXYLASE ALPHA SUBUNIT"/>
    <property type="match status" value="1"/>
</dbReference>
<evidence type="ECO:0000259" key="7">
    <source>
        <dbReference type="PROSITE" id="PS51471"/>
    </source>
</evidence>